<name>A0A0C3AB64_RHOER</name>
<evidence type="ECO:0000313" key="1">
    <source>
        <dbReference type="EMBL" id="KAB2582747.1"/>
    </source>
</evidence>
<comment type="caution">
    <text evidence="1">The sequence shown here is derived from an EMBL/GenBank/DDBJ whole genome shotgun (WGS) entry which is preliminary data.</text>
</comment>
<protein>
    <submittedName>
        <fullName evidence="1">Uncharacterized protein</fullName>
    </submittedName>
</protein>
<proteinExistence type="predicted"/>
<gene>
    <name evidence="1" type="ORF">BS297_24145</name>
</gene>
<dbReference type="Proteomes" id="UP000325576">
    <property type="component" value="Unassembled WGS sequence"/>
</dbReference>
<dbReference type="AlphaFoldDB" id="A0A0C3AB64"/>
<organism evidence="1 2">
    <name type="scientific">Rhodococcus erythropolis</name>
    <name type="common">Arthrobacter picolinophilus</name>
    <dbReference type="NCBI Taxonomy" id="1833"/>
    <lineage>
        <taxon>Bacteria</taxon>
        <taxon>Bacillati</taxon>
        <taxon>Actinomycetota</taxon>
        <taxon>Actinomycetes</taxon>
        <taxon>Mycobacteriales</taxon>
        <taxon>Nocardiaceae</taxon>
        <taxon>Rhodococcus</taxon>
        <taxon>Rhodococcus erythropolis group</taxon>
    </lineage>
</organism>
<dbReference type="EMBL" id="MRBO01000644">
    <property type="protein sequence ID" value="KAB2582747.1"/>
    <property type="molecule type" value="Genomic_DNA"/>
</dbReference>
<accession>A0A0C3AB64</accession>
<evidence type="ECO:0000313" key="2">
    <source>
        <dbReference type="Proteomes" id="UP000325576"/>
    </source>
</evidence>
<sequence>MRARLLLATRKYQQVDLRLPFGMRPISAPHLIANSIFRLKPREGNSPQVAVLLDDQVRGEDP</sequence>
<reference evidence="1 2" key="1">
    <citation type="journal article" date="2017" name="Poromechanics V (2013)">
        <title>Genomic Characterization of the Arsenic-Tolerant Actinobacterium, &lt;i&gt;Rhodococcus erythropolis&lt;/i&gt; S43.</title>
        <authorList>
            <person name="Retamal-Morales G."/>
            <person name="Mehnert M."/>
            <person name="Schwabe R."/>
            <person name="Tischler D."/>
            <person name="Schloemann M."/>
            <person name="Levican G.J."/>
        </authorList>
    </citation>
    <scope>NUCLEOTIDE SEQUENCE [LARGE SCALE GENOMIC DNA]</scope>
    <source>
        <strain evidence="1 2">S43</strain>
    </source>
</reference>